<proteinExistence type="predicted"/>
<gene>
    <name evidence="1" type="ORF">V8G54_004542</name>
</gene>
<feature type="non-terminal residue" evidence="1">
    <location>
        <position position="1"/>
    </location>
</feature>
<dbReference type="EMBL" id="CP144700">
    <property type="protein sequence ID" value="WVZ25998.1"/>
    <property type="molecule type" value="Genomic_DNA"/>
</dbReference>
<accession>A0AAQ3SEA4</accession>
<name>A0AAQ3SEA4_VIGMU</name>
<organism evidence="1 2">
    <name type="scientific">Vigna mungo</name>
    <name type="common">Black gram</name>
    <name type="synonym">Phaseolus mungo</name>
    <dbReference type="NCBI Taxonomy" id="3915"/>
    <lineage>
        <taxon>Eukaryota</taxon>
        <taxon>Viridiplantae</taxon>
        <taxon>Streptophyta</taxon>
        <taxon>Embryophyta</taxon>
        <taxon>Tracheophyta</taxon>
        <taxon>Spermatophyta</taxon>
        <taxon>Magnoliopsida</taxon>
        <taxon>eudicotyledons</taxon>
        <taxon>Gunneridae</taxon>
        <taxon>Pentapetalae</taxon>
        <taxon>rosids</taxon>
        <taxon>fabids</taxon>
        <taxon>Fabales</taxon>
        <taxon>Fabaceae</taxon>
        <taxon>Papilionoideae</taxon>
        <taxon>50 kb inversion clade</taxon>
        <taxon>NPAAA clade</taxon>
        <taxon>indigoferoid/millettioid clade</taxon>
        <taxon>Phaseoleae</taxon>
        <taxon>Vigna</taxon>
    </lineage>
</organism>
<evidence type="ECO:0000313" key="1">
    <source>
        <dbReference type="EMBL" id="WVZ25998.1"/>
    </source>
</evidence>
<keyword evidence="2" id="KW-1185">Reference proteome</keyword>
<evidence type="ECO:0000313" key="2">
    <source>
        <dbReference type="Proteomes" id="UP001374535"/>
    </source>
</evidence>
<dbReference type="AlphaFoldDB" id="A0AAQ3SEA4"/>
<protein>
    <submittedName>
        <fullName evidence="1">Uncharacterized protein</fullName>
    </submittedName>
</protein>
<sequence length="125" mass="14546">CDHLLNLINNRFDLAFVQKHPRDLKEETETLEHIQSRFIMHYRKGRGKNKKDTRNGSIITQASYKTTCNTHAPHLTKASNACEMEEYKQKSSLLSQCMVYLNLMTPKYSNTVNRVCRKITDLNIA</sequence>
<reference evidence="1 2" key="1">
    <citation type="journal article" date="2023" name="Life. Sci Alliance">
        <title>Evolutionary insights into 3D genome organization and epigenetic landscape of Vigna mungo.</title>
        <authorList>
            <person name="Junaid A."/>
            <person name="Singh B."/>
            <person name="Bhatia S."/>
        </authorList>
    </citation>
    <scope>NUCLEOTIDE SEQUENCE [LARGE SCALE GENOMIC DNA]</scope>
    <source>
        <strain evidence="1">Urdbean</strain>
    </source>
</reference>
<dbReference type="Proteomes" id="UP001374535">
    <property type="component" value="Chromosome 1"/>
</dbReference>